<reference evidence="1 2" key="1">
    <citation type="submission" date="2020-10" db="EMBL/GenBank/DDBJ databases">
        <title>The Coptis chinensis genome and diversification of protoberbering-type alkaloids.</title>
        <authorList>
            <person name="Wang B."/>
            <person name="Shu S."/>
            <person name="Song C."/>
            <person name="Liu Y."/>
        </authorList>
    </citation>
    <scope>NUCLEOTIDE SEQUENCE [LARGE SCALE GENOMIC DNA]</scope>
    <source>
        <strain evidence="1">HL-2020</strain>
        <tissue evidence="1">Leaf</tissue>
    </source>
</reference>
<dbReference type="Proteomes" id="UP000631114">
    <property type="component" value="Unassembled WGS sequence"/>
</dbReference>
<keyword evidence="2" id="KW-1185">Reference proteome</keyword>
<sequence>ELLIENVELLPEAFDYLQLPVSLKQGRVGRLSITVPWSMLGQIVISLENVYICVGQRDDDEWNLESVKRREYEGKKAKLHAAEFEKLSKRVSGEGSRTGQAFISYITAKILDRIQVSIKDVHFVYAGQQSDSARRCRDDEIERGRDGEAVACDRWGVRRVKVEGDDSEEFDYVDLDLTRNEESMAEFAIGLLFSSLTMKQNSFGLPCGKPRGAQVNKIVEILGLEIYCNASPGVLHLSASEDGVNSQFFDEARLESSKLDSVLDPCDVVVSLAVNKSGMLEDGVPQYSISVNKSEKPKDRDDCVPEYPTLNLKLNEIQMHKILIQWDYLGSCQLREKYGRYRPCSGTLCSKSEGWQKMWWKYAQESILSDIRESSRKTSWRYLGWRMAHEIWPPYLPSLYVSVWVGAYGDIPNNPSGISFISLLVGSYRRKYVNLYKTKLSFIRQNQPVDKDTLLELEQMEKESDINDILIFRSIAECESEDSLLSSTLSNVGRYSGSVTTGNQQNDEGSSARARGWINWLSLGMLGAGGTENSVQFSGVVSDEIVKNIHDVTEFNPMSSDGGAGLTRNGVFLFSIKLKLHQLNVTLKASSKGAIKLTLDDMDMAFKLWEESWNILMLVNSVQMDDPCTNKVMLLSKKDSFEENILTQEQPFINFEVDMPSVSIESEASVKVLLIPADFLANDS</sequence>
<dbReference type="GO" id="GO:0045053">
    <property type="term" value="P:protein retention in Golgi apparatus"/>
    <property type="evidence" value="ECO:0007669"/>
    <property type="project" value="TreeGrafter"/>
</dbReference>
<protein>
    <submittedName>
        <fullName evidence="1">Uncharacterized protein</fullName>
    </submittedName>
</protein>
<dbReference type="EMBL" id="JADFTS010000008">
    <property type="protein sequence ID" value="KAF9591491.1"/>
    <property type="molecule type" value="Genomic_DNA"/>
</dbReference>
<gene>
    <name evidence="1" type="ORF">IFM89_004545</name>
</gene>
<dbReference type="InterPro" id="IPR026847">
    <property type="entry name" value="VPS13"/>
</dbReference>
<dbReference type="PANTHER" id="PTHR16166">
    <property type="entry name" value="VACUOLAR PROTEIN SORTING-ASSOCIATED PROTEIN VPS13"/>
    <property type="match status" value="1"/>
</dbReference>
<name>A0A835LLB0_9MAGN</name>
<dbReference type="OrthoDB" id="428159at2759"/>
<evidence type="ECO:0000313" key="1">
    <source>
        <dbReference type="EMBL" id="KAF9591491.1"/>
    </source>
</evidence>
<feature type="non-terminal residue" evidence="1">
    <location>
        <position position="1"/>
    </location>
</feature>
<dbReference type="GO" id="GO:0006623">
    <property type="term" value="P:protein targeting to vacuole"/>
    <property type="evidence" value="ECO:0007669"/>
    <property type="project" value="TreeGrafter"/>
</dbReference>
<comment type="caution">
    <text evidence="1">The sequence shown here is derived from an EMBL/GenBank/DDBJ whole genome shotgun (WGS) entry which is preliminary data.</text>
</comment>
<dbReference type="AlphaFoldDB" id="A0A835LLB0"/>
<organism evidence="1 2">
    <name type="scientific">Coptis chinensis</name>
    <dbReference type="NCBI Taxonomy" id="261450"/>
    <lineage>
        <taxon>Eukaryota</taxon>
        <taxon>Viridiplantae</taxon>
        <taxon>Streptophyta</taxon>
        <taxon>Embryophyta</taxon>
        <taxon>Tracheophyta</taxon>
        <taxon>Spermatophyta</taxon>
        <taxon>Magnoliopsida</taxon>
        <taxon>Ranunculales</taxon>
        <taxon>Ranunculaceae</taxon>
        <taxon>Coptidoideae</taxon>
        <taxon>Coptis</taxon>
    </lineage>
</organism>
<evidence type="ECO:0000313" key="2">
    <source>
        <dbReference type="Proteomes" id="UP000631114"/>
    </source>
</evidence>
<accession>A0A835LLB0</accession>
<dbReference type="PANTHER" id="PTHR16166:SF143">
    <property type="entry name" value="PROTEIN SORTING-ASSOCIATED PROTEIN, PUTATIVE (DUF1162)-RELATED"/>
    <property type="match status" value="1"/>
</dbReference>
<proteinExistence type="predicted"/>